<dbReference type="EC" id="6.1.1.2" evidence="3"/>
<protein>
    <recommendedName>
        <fullName evidence="11">Tryptophan--tRNA ligase, mitochondrial</fullName>
        <ecNumber evidence="3">6.1.1.2</ecNumber>
    </recommendedName>
    <alternativeName>
        <fullName evidence="9">Tryptophanyl-tRNA synthetase</fullName>
    </alternativeName>
</protein>
<dbReference type="GO" id="GO:0005524">
    <property type="term" value="F:ATP binding"/>
    <property type="evidence" value="ECO:0007669"/>
    <property type="project" value="UniProtKB-KW"/>
</dbReference>
<dbReference type="Pfam" id="PF00579">
    <property type="entry name" value="tRNA-synt_1b"/>
    <property type="match status" value="1"/>
</dbReference>
<dbReference type="NCBIfam" id="TIGR00233">
    <property type="entry name" value="trpS"/>
    <property type="match status" value="1"/>
</dbReference>
<evidence type="ECO:0000313" key="14">
    <source>
        <dbReference type="Proteomes" id="UP000789508"/>
    </source>
</evidence>
<dbReference type="PANTHER" id="PTHR43766:SF1">
    <property type="entry name" value="TRYPTOPHAN--TRNA LIGASE, MITOCHONDRIAL"/>
    <property type="match status" value="1"/>
</dbReference>
<keyword evidence="7 12" id="KW-0648">Protein biosynthesis</keyword>
<dbReference type="Gene3D" id="3.40.50.620">
    <property type="entry name" value="HUPs"/>
    <property type="match status" value="1"/>
</dbReference>
<accession>A0A9N9CUT6</accession>
<dbReference type="OrthoDB" id="15808at2759"/>
<proteinExistence type="inferred from homology"/>
<dbReference type="Proteomes" id="UP000789508">
    <property type="component" value="Unassembled WGS sequence"/>
</dbReference>
<evidence type="ECO:0000256" key="2">
    <source>
        <dbReference type="ARBA" id="ARBA00005594"/>
    </source>
</evidence>
<evidence type="ECO:0000256" key="4">
    <source>
        <dbReference type="ARBA" id="ARBA00022598"/>
    </source>
</evidence>
<evidence type="ECO:0000256" key="1">
    <source>
        <dbReference type="ARBA" id="ARBA00004305"/>
    </source>
</evidence>
<evidence type="ECO:0000256" key="3">
    <source>
        <dbReference type="ARBA" id="ARBA00013161"/>
    </source>
</evidence>
<dbReference type="SUPFAM" id="SSF52374">
    <property type="entry name" value="Nucleotidylyl transferase"/>
    <property type="match status" value="1"/>
</dbReference>
<keyword evidence="6 12" id="KW-0067">ATP-binding</keyword>
<dbReference type="PROSITE" id="PS00178">
    <property type="entry name" value="AA_TRNA_LIGASE_I"/>
    <property type="match status" value="1"/>
</dbReference>
<evidence type="ECO:0000313" key="13">
    <source>
        <dbReference type="EMBL" id="CAG8612580.1"/>
    </source>
</evidence>
<keyword evidence="5 12" id="KW-0547">Nucleotide-binding</keyword>
<name>A0A9N9CUT6_9GLOM</name>
<evidence type="ECO:0000256" key="12">
    <source>
        <dbReference type="RuleBase" id="RU363036"/>
    </source>
</evidence>
<dbReference type="InterPro" id="IPR002305">
    <property type="entry name" value="aa-tRNA-synth_Ic"/>
</dbReference>
<dbReference type="GO" id="GO:0004830">
    <property type="term" value="F:tryptophan-tRNA ligase activity"/>
    <property type="evidence" value="ECO:0007669"/>
    <property type="project" value="UniProtKB-EC"/>
</dbReference>
<dbReference type="InterPro" id="IPR014729">
    <property type="entry name" value="Rossmann-like_a/b/a_fold"/>
</dbReference>
<dbReference type="GO" id="GO:0070183">
    <property type="term" value="P:mitochondrial tryptophanyl-tRNA aminoacylation"/>
    <property type="evidence" value="ECO:0007669"/>
    <property type="project" value="TreeGrafter"/>
</dbReference>
<dbReference type="Gene3D" id="1.10.240.10">
    <property type="entry name" value="Tyrosyl-Transfer RNA Synthetase"/>
    <property type="match status" value="1"/>
</dbReference>
<evidence type="ECO:0000256" key="11">
    <source>
        <dbReference type="ARBA" id="ARBA00069760"/>
    </source>
</evidence>
<evidence type="ECO:0000256" key="8">
    <source>
        <dbReference type="ARBA" id="ARBA00023146"/>
    </source>
</evidence>
<dbReference type="InterPro" id="IPR002306">
    <property type="entry name" value="Trp-tRNA-ligase"/>
</dbReference>
<dbReference type="InterPro" id="IPR024109">
    <property type="entry name" value="Trp-tRNA-ligase_bac-type"/>
</dbReference>
<comment type="caution">
    <text evidence="13">The sequence shown here is derived from an EMBL/GenBank/DDBJ whole genome shotgun (WGS) entry which is preliminary data.</text>
</comment>
<evidence type="ECO:0000256" key="7">
    <source>
        <dbReference type="ARBA" id="ARBA00022917"/>
    </source>
</evidence>
<evidence type="ECO:0000256" key="5">
    <source>
        <dbReference type="ARBA" id="ARBA00022741"/>
    </source>
</evidence>
<dbReference type="EMBL" id="CAJVPS010005205">
    <property type="protein sequence ID" value="CAG8612580.1"/>
    <property type="molecule type" value="Genomic_DNA"/>
</dbReference>
<dbReference type="FunFam" id="3.40.50.620:FF:000082">
    <property type="entry name" value="MSW1p Mitochondrial tryptophanyl-tRNA synthetase"/>
    <property type="match status" value="1"/>
</dbReference>
<comment type="similarity">
    <text evidence="2 12">Belongs to the class-I aminoacyl-tRNA synthetase family.</text>
</comment>
<dbReference type="InterPro" id="IPR050203">
    <property type="entry name" value="Trp-tRNA_synthetase"/>
</dbReference>
<sequence length="455" mass="51171">IFPETDTQRIIVELFIVPVVVAFSITDDDKYRWKTVKPRVIMLGHSVDKRTFTKDIALSIDLQISRLNMKALHAFFASKRFYLPKTFPDKLHYTTATTTPNTTTTFNQEPAYQELIFSGIQPTGIPHLGNYLGAISNWVSLQGTDTTRKKNLYSIVDLHALTLPQDPDILRGSKKKMATILIACGIDPRKSVIFEQSKVPEHAELAWILNCITPFGELTRMTHWKSKLHLDKNVKSPQDIESTTGLCLGLFSYPVLQAADIMLYKATHVPVGDDQMQHLELARNIAKKFNKAFHPIFPLPKPILVSGSRIMSLRQPTQKMSKSDTSDYNRINLTDSPAEIALKVKKCTTDSFKGISYDPTERPAISNLISIYAAAKGNSTTIEDVIAEHKDSDIVHFKDALTAIIVARLVPIQKEIERLENEMGYIEKVLDEGAESARVIAEQSLREVQRVVGLR</sequence>
<evidence type="ECO:0000256" key="10">
    <source>
        <dbReference type="ARBA" id="ARBA00049929"/>
    </source>
</evidence>
<keyword evidence="14" id="KW-1185">Reference proteome</keyword>
<dbReference type="FunFam" id="1.10.240.10:FF:000002">
    <property type="entry name" value="Tryptophan--tRNA ligase"/>
    <property type="match status" value="1"/>
</dbReference>
<dbReference type="InterPro" id="IPR001412">
    <property type="entry name" value="aa-tRNA-synth_I_CS"/>
</dbReference>
<dbReference type="PRINTS" id="PR01039">
    <property type="entry name" value="TRNASYNTHTRP"/>
</dbReference>
<dbReference type="PANTHER" id="PTHR43766">
    <property type="entry name" value="TRYPTOPHAN--TRNA LIGASE, MITOCHONDRIAL"/>
    <property type="match status" value="1"/>
</dbReference>
<keyword evidence="4 12" id="KW-0436">Ligase</keyword>
<comment type="catalytic activity">
    <reaction evidence="10">
        <text>tRNA(Trp) + L-tryptophan + ATP = L-tryptophyl-tRNA(Trp) + AMP + diphosphate + H(+)</text>
        <dbReference type="Rhea" id="RHEA:24080"/>
        <dbReference type="Rhea" id="RHEA-COMP:9671"/>
        <dbReference type="Rhea" id="RHEA-COMP:9705"/>
        <dbReference type="ChEBI" id="CHEBI:15378"/>
        <dbReference type="ChEBI" id="CHEBI:30616"/>
        <dbReference type="ChEBI" id="CHEBI:33019"/>
        <dbReference type="ChEBI" id="CHEBI:57912"/>
        <dbReference type="ChEBI" id="CHEBI:78442"/>
        <dbReference type="ChEBI" id="CHEBI:78535"/>
        <dbReference type="ChEBI" id="CHEBI:456215"/>
        <dbReference type="EC" id="6.1.1.2"/>
    </reaction>
</comment>
<organism evidence="13 14">
    <name type="scientific">Ambispora leptoticha</name>
    <dbReference type="NCBI Taxonomy" id="144679"/>
    <lineage>
        <taxon>Eukaryota</taxon>
        <taxon>Fungi</taxon>
        <taxon>Fungi incertae sedis</taxon>
        <taxon>Mucoromycota</taxon>
        <taxon>Glomeromycotina</taxon>
        <taxon>Glomeromycetes</taxon>
        <taxon>Archaeosporales</taxon>
        <taxon>Ambisporaceae</taxon>
        <taxon>Ambispora</taxon>
    </lineage>
</organism>
<dbReference type="CDD" id="cd00806">
    <property type="entry name" value="TrpRS_core"/>
    <property type="match status" value="1"/>
</dbReference>
<gene>
    <name evidence="13" type="ORF">ALEPTO_LOCUS8628</name>
</gene>
<evidence type="ECO:0000256" key="9">
    <source>
        <dbReference type="ARBA" id="ARBA00030268"/>
    </source>
</evidence>
<dbReference type="AlphaFoldDB" id="A0A9N9CUT6"/>
<evidence type="ECO:0000256" key="6">
    <source>
        <dbReference type="ARBA" id="ARBA00022840"/>
    </source>
</evidence>
<keyword evidence="8 12" id="KW-0030">Aminoacyl-tRNA synthetase</keyword>
<feature type="non-terminal residue" evidence="13">
    <location>
        <position position="455"/>
    </location>
</feature>
<dbReference type="GO" id="GO:0005759">
    <property type="term" value="C:mitochondrial matrix"/>
    <property type="evidence" value="ECO:0007669"/>
    <property type="project" value="UniProtKB-SubCell"/>
</dbReference>
<reference evidence="13" key="1">
    <citation type="submission" date="2021-06" db="EMBL/GenBank/DDBJ databases">
        <authorList>
            <person name="Kallberg Y."/>
            <person name="Tangrot J."/>
            <person name="Rosling A."/>
        </authorList>
    </citation>
    <scope>NUCLEOTIDE SEQUENCE</scope>
    <source>
        <strain evidence="13">FL130A</strain>
    </source>
</reference>
<dbReference type="HAMAP" id="MF_00140_B">
    <property type="entry name" value="Trp_tRNA_synth_B"/>
    <property type="match status" value="1"/>
</dbReference>
<comment type="subcellular location">
    <subcellularLocation>
        <location evidence="1">Mitochondrion matrix</location>
    </subcellularLocation>
</comment>